<evidence type="ECO:0000256" key="7">
    <source>
        <dbReference type="SAM" id="Phobius"/>
    </source>
</evidence>
<dbReference type="InterPro" id="IPR049278">
    <property type="entry name" value="MS_channel_C"/>
</dbReference>
<dbReference type="InterPro" id="IPR011014">
    <property type="entry name" value="MscS_channel_TM-2"/>
</dbReference>
<keyword evidence="3" id="KW-1003">Cell membrane</keyword>
<feature type="transmembrane region" description="Helical" evidence="7">
    <location>
        <begin position="122"/>
        <end position="144"/>
    </location>
</feature>
<dbReference type="HOGENOM" id="CLU_037945_0_4_9"/>
<dbReference type="GO" id="GO:0055085">
    <property type="term" value="P:transmembrane transport"/>
    <property type="evidence" value="ECO:0007669"/>
    <property type="project" value="InterPro"/>
</dbReference>
<accession>K4LJK1</accession>
<keyword evidence="5 7" id="KW-1133">Transmembrane helix</keyword>
<dbReference type="InterPro" id="IPR045042">
    <property type="entry name" value="YnaI-like"/>
</dbReference>
<dbReference type="EMBL" id="CP003732">
    <property type="protein sequence ID" value="AFV13068.1"/>
    <property type="molecule type" value="Genomic_DNA"/>
</dbReference>
<dbReference type="Gene3D" id="3.30.70.100">
    <property type="match status" value="1"/>
</dbReference>
<organism evidence="10 11">
    <name type="scientific">Thermacetogenium phaeum (strain ATCC BAA-254 / DSM 26808 / PB)</name>
    <dbReference type="NCBI Taxonomy" id="1089553"/>
    <lineage>
        <taxon>Bacteria</taxon>
        <taxon>Bacillati</taxon>
        <taxon>Bacillota</taxon>
        <taxon>Clostridia</taxon>
        <taxon>Thermoanaerobacterales</taxon>
        <taxon>Thermoanaerobacteraceae</taxon>
        <taxon>Thermacetogenium</taxon>
    </lineage>
</organism>
<dbReference type="PANTHER" id="PTHR43634">
    <property type="entry name" value="OW CONDUCTANCE MECHANOSENSITIVE CHANNEL"/>
    <property type="match status" value="1"/>
</dbReference>
<feature type="transmembrane region" description="Helical" evidence="7">
    <location>
        <begin position="98"/>
        <end position="116"/>
    </location>
</feature>
<evidence type="ECO:0000256" key="1">
    <source>
        <dbReference type="ARBA" id="ARBA00004651"/>
    </source>
</evidence>
<dbReference type="Pfam" id="PF21082">
    <property type="entry name" value="MS_channel_3rd"/>
    <property type="match status" value="1"/>
</dbReference>
<dbReference type="InterPro" id="IPR010920">
    <property type="entry name" value="LSM_dom_sf"/>
</dbReference>
<evidence type="ECO:0000313" key="11">
    <source>
        <dbReference type="Proteomes" id="UP000000467"/>
    </source>
</evidence>
<name>K4LJK1_THEPS</name>
<sequence length="393" mass="44547">MASRSDEVCPAGGICREKRHSSFNINIEGMSVMGLIRYLDLINLDLIYNLLIAAAIFAFWVVLRRVFTDLVFKYVLSFTQKTKTNLDNLLIEGFRGPLQLFFIVLGLYLALSYLPFGREADLFIARCFRTAIIILITVGFYNLADRFQELDGELEKLLGIKIDKILWPVLAKAAKVIMVALSVTIIAQEWEYRIDGFIAGLGLGGLAISLAAKDVLTNFFGGLVIITDKPFSIGDWIATPSVEGTVEDINFRSTKIRTFADALVTIPNAVLANESITNWSRMGKRRITFNLGIMYNTPKEKIARCIRDIKEMLEKHPEVHKETIFVRFDSFGESGIEIFLYFFTITTNWAKYLEVKEDINFKIVEILEREGVALAFPSTSVYFENELQANVKH</sequence>
<dbReference type="PANTHER" id="PTHR43634:SF2">
    <property type="entry name" value="LOW CONDUCTANCE MECHANOSENSITIVE CHANNEL YNAI"/>
    <property type="match status" value="1"/>
</dbReference>
<feature type="transmembrane region" description="Helical" evidence="7">
    <location>
        <begin position="46"/>
        <end position="63"/>
    </location>
</feature>
<proteinExistence type="inferred from homology"/>
<dbReference type="SUPFAM" id="SSF50182">
    <property type="entry name" value="Sm-like ribonucleoproteins"/>
    <property type="match status" value="1"/>
</dbReference>
<feature type="domain" description="Mechanosensitive ion channel MscS" evidence="8">
    <location>
        <begin position="214"/>
        <end position="281"/>
    </location>
</feature>
<evidence type="ECO:0000259" key="8">
    <source>
        <dbReference type="Pfam" id="PF00924"/>
    </source>
</evidence>
<comment type="similarity">
    <text evidence="2">Belongs to the MscS (TC 1.A.23) family.</text>
</comment>
<feature type="transmembrane region" description="Helical" evidence="7">
    <location>
        <begin position="165"/>
        <end position="186"/>
    </location>
</feature>
<protein>
    <submittedName>
        <fullName evidence="10">Mechanosensitive ion channel protein YhdY</fullName>
    </submittedName>
</protein>
<keyword evidence="11" id="KW-1185">Reference proteome</keyword>
<dbReference type="InterPro" id="IPR023408">
    <property type="entry name" value="MscS_beta-dom_sf"/>
</dbReference>
<evidence type="ECO:0000259" key="9">
    <source>
        <dbReference type="Pfam" id="PF21082"/>
    </source>
</evidence>
<dbReference type="SUPFAM" id="SSF82861">
    <property type="entry name" value="Mechanosensitive channel protein MscS (YggB), transmembrane region"/>
    <property type="match status" value="1"/>
</dbReference>
<keyword evidence="6 7" id="KW-0472">Membrane</keyword>
<dbReference type="Gene3D" id="2.30.30.60">
    <property type="match status" value="1"/>
</dbReference>
<dbReference type="Proteomes" id="UP000000467">
    <property type="component" value="Chromosome"/>
</dbReference>
<dbReference type="KEGG" id="tpz:Tph_c29050"/>
<dbReference type="Gene3D" id="1.10.287.1260">
    <property type="match status" value="1"/>
</dbReference>
<keyword evidence="4 7" id="KW-0812">Transmembrane</keyword>
<dbReference type="InterPro" id="IPR006685">
    <property type="entry name" value="MscS_channel_2nd"/>
</dbReference>
<dbReference type="InterPro" id="IPR011066">
    <property type="entry name" value="MscS_channel_C_sf"/>
</dbReference>
<evidence type="ECO:0000256" key="2">
    <source>
        <dbReference type="ARBA" id="ARBA00008017"/>
    </source>
</evidence>
<dbReference type="SUPFAM" id="SSF82689">
    <property type="entry name" value="Mechanosensitive channel protein MscS (YggB), C-terminal domain"/>
    <property type="match status" value="1"/>
</dbReference>
<dbReference type="STRING" id="1089553.Tph_c29050"/>
<evidence type="ECO:0000256" key="3">
    <source>
        <dbReference type="ARBA" id="ARBA00022475"/>
    </source>
</evidence>
<dbReference type="eggNOG" id="COG0668">
    <property type="taxonomic scope" value="Bacteria"/>
</dbReference>
<gene>
    <name evidence="10" type="primary">yhdY</name>
    <name evidence="10" type="ordered locus">Tph_c29050</name>
</gene>
<evidence type="ECO:0000256" key="4">
    <source>
        <dbReference type="ARBA" id="ARBA00022692"/>
    </source>
</evidence>
<evidence type="ECO:0000313" key="10">
    <source>
        <dbReference type="EMBL" id="AFV13068.1"/>
    </source>
</evidence>
<dbReference type="Pfam" id="PF00924">
    <property type="entry name" value="MS_channel_2nd"/>
    <property type="match status" value="1"/>
</dbReference>
<reference evidence="10 11" key="1">
    <citation type="journal article" date="2012" name="BMC Genomics">
        <title>Genome-guided analysis of physiological and morphological traits of the fermentative acetate oxidizer Thermacetogenium phaeum.</title>
        <authorList>
            <person name="Oehler D."/>
            <person name="Poehlein A."/>
            <person name="Leimbach A."/>
            <person name="Muller N."/>
            <person name="Daniel R."/>
            <person name="Gottschalk G."/>
            <person name="Schink B."/>
        </authorList>
    </citation>
    <scope>NUCLEOTIDE SEQUENCE [LARGE SCALE GENOMIC DNA]</scope>
    <source>
        <strain evidence="11">ATCC BAA-254 / DSM 26808 / PB</strain>
    </source>
</reference>
<feature type="domain" description="Mechanosensitive ion channel MscS C-terminal" evidence="9">
    <location>
        <begin position="287"/>
        <end position="373"/>
    </location>
</feature>
<comment type="subcellular location">
    <subcellularLocation>
        <location evidence="1">Cell membrane</location>
        <topology evidence="1">Multi-pass membrane protein</topology>
    </subcellularLocation>
</comment>
<evidence type="ECO:0000256" key="6">
    <source>
        <dbReference type="ARBA" id="ARBA00023136"/>
    </source>
</evidence>
<dbReference type="GO" id="GO:0005886">
    <property type="term" value="C:plasma membrane"/>
    <property type="evidence" value="ECO:0007669"/>
    <property type="project" value="UniProtKB-SubCell"/>
</dbReference>
<dbReference type="AlphaFoldDB" id="K4LJK1"/>
<evidence type="ECO:0000256" key="5">
    <source>
        <dbReference type="ARBA" id="ARBA00022989"/>
    </source>
</evidence>